<reference evidence="6" key="1">
    <citation type="journal article" date="2011" name="Genome Res.">
        <title>Phylogeny-wide analysis of social amoeba genomes highlights ancient origins for complex intercellular communication.</title>
        <authorList>
            <person name="Heidel A.J."/>
            <person name="Lawal H.M."/>
            <person name="Felder M."/>
            <person name="Schilde C."/>
            <person name="Helps N.R."/>
            <person name="Tunggal B."/>
            <person name="Rivero F."/>
            <person name="John U."/>
            <person name="Schleicher M."/>
            <person name="Eichinger L."/>
            <person name="Platzer M."/>
            <person name="Noegel A.A."/>
            <person name="Schaap P."/>
            <person name="Gloeckner G."/>
        </authorList>
    </citation>
    <scope>NUCLEOTIDE SEQUENCE [LARGE SCALE GENOMIC DNA]</scope>
    <source>
        <strain evidence="6">SH3</strain>
    </source>
</reference>
<dbReference type="SMART" id="SM00382">
    <property type="entry name" value="AAA"/>
    <property type="match status" value="1"/>
</dbReference>
<dbReference type="Proteomes" id="UP000007797">
    <property type="component" value="Unassembled WGS sequence"/>
</dbReference>
<feature type="region of interest" description="Disordered" evidence="2">
    <location>
        <begin position="528"/>
        <end position="559"/>
    </location>
</feature>
<gene>
    <name evidence="5" type="ORF">DFA_00362</name>
</gene>
<evidence type="ECO:0000313" key="5">
    <source>
        <dbReference type="EMBL" id="EGG20501.1"/>
    </source>
</evidence>
<dbReference type="SUPFAM" id="SSF52540">
    <property type="entry name" value="P-loop containing nucleoside triphosphate hydrolases"/>
    <property type="match status" value="1"/>
</dbReference>
<feature type="chain" id="PRO_5003320255" description="AAA+ ATPase domain-containing protein" evidence="3">
    <location>
        <begin position="22"/>
        <end position="559"/>
    </location>
</feature>
<dbReference type="RefSeq" id="XP_004358351.1">
    <property type="nucleotide sequence ID" value="XM_004358294.1"/>
</dbReference>
<feature type="signal peptide" evidence="3">
    <location>
        <begin position="1"/>
        <end position="21"/>
    </location>
</feature>
<dbReference type="Pfam" id="PF07724">
    <property type="entry name" value="AAA_2"/>
    <property type="match status" value="1"/>
</dbReference>
<comment type="similarity">
    <text evidence="1">Belongs to the ClpA/ClpB family. Torsin subfamily.</text>
</comment>
<evidence type="ECO:0000256" key="3">
    <source>
        <dbReference type="SAM" id="SignalP"/>
    </source>
</evidence>
<dbReference type="InterPro" id="IPR003959">
    <property type="entry name" value="ATPase_AAA_core"/>
</dbReference>
<keyword evidence="6" id="KW-1185">Reference proteome</keyword>
<dbReference type="AlphaFoldDB" id="F4PRE9"/>
<dbReference type="GeneID" id="14873162"/>
<dbReference type="InterPro" id="IPR010448">
    <property type="entry name" value="Torsin"/>
</dbReference>
<dbReference type="GO" id="GO:0005737">
    <property type="term" value="C:cytoplasm"/>
    <property type="evidence" value="ECO:0007669"/>
    <property type="project" value="UniProtKB-ARBA"/>
</dbReference>
<accession>F4PRE9</accession>
<keyword evidence="3" id="KW-0732">Signal</keyword>
<dbReference type="PANTHER" id="PTHR10760:SF2">
    <property type="entry name" value="LD13476P-RELATED"/>
    <property type="match status" value="1"/>
</dbReference>
<protein>
    <recommendedName>
        <fullName evidence="4">AAA+ ATPase domain-containing protein</fullName>
    </recommendedName>
</protein>
<dbReference type="GO" id="GO:0016887">
    <property type="term" value="F:ATP hydrolysis activity"/>
    <property type="evidence" value="ECO:0007669"/>
    <property type="project" value="InterPro"/>
</dbReference>
<dbReference type="EMBL" id="GL883010">
    <property type="protein sequence ID" value="EGG20501.1"/>
    <property type="molecule type" value="Genomic_DNA"/>
</dbReference>
<dbReference type="GO" id="GO:0005524">
    <property type="term" value="F:ATP binding"/>
    <property type="evidence" value="ECO:0007669"/>
    <property type="project" value="InterPro"/>
</dbReference>
<dbReference type="OrthoDB" id="19623at2759"/>
<feature type="compositionally biased region" description="Low complexity" evidence="2">
    <location>
        <begin position="528"/>
        <end position="541"/>
    </location>
</feature>
<proteinExistence type="inferred from homology"/>
<dbReference type="PANTHER" id="PTHR10760">
    <property type="entry name" value="TORSIN"/>
    <property type="match status" value="1"/>
</dbReference>
<dbReference type="Gene3D" id="3.40.50.300">
    <property type="entry name" value="P-loop containing nucleotide triphosphate hydrolases"/>
    <property type="match status" value="1"/>
</dbReference>
<evidence type="ECO:0000259" key="4">
    <source>
        <dbReference type="SMART" id="SM00382"/>
    </source>
</evidence>
<organism evidence="5 6">
    <name type="scientific">Cavenderia fasciculata</name>
    <name type="common">Slime mold</name>
    <name type="synonym">Dictyostelium fasciculatum</name>
    <dbReference type="NCBI Taxonomy" id="261658"/>
    <lineage>
        <taxon>Eukaryota</taxon>
        <taxon>Amoebozoa</taxon>
        <taxon>Evosea</taxon>
        <taxon>Eumycetozoa</taxon>
        <taxon>Dictyostelia</taxon>
        <taxon>Acytosteliales</taxon>
        <taxon>Cavenderiaceae</taxon>
        <taxon>Cavenderia</taxon>
    </lineage>
</organism>
<evidence type="ECO:0000256" key="1">
    <source>
        <dbReference type="ARBA" id="ARBA00006235"/>
    </source>
</evidence>
<dbReference type="InterPro" id="IPR027417">
    <property type="entry name" value="P-loop_NTPase"/>
</dbReference>
<sequence length="559" mass="64464">MKSLLLLLLYVFITLSTTVDATDTPSSIESSSSSSSTSSSLYTDLYSTLLPTILLEHQQQQNDHNKPTTLLTTTTTGQWKSYYNECTEHDDTLVKKLNRCQQQQQQHQTLKTLKSITTINSNYGCTYCTMRSIEDRMQAFKYYFSSYLESQENATNVLYNVMTRKIVNPYTPTVILSAGDHGVGKTSSARIMSKVLFKVQKNDLDGDGQLLVDSESYKKVTKGDEASIRNARNQLKNRILEQLAGCPQSVIILDEIQKIHPLVLSVLEPFFEGLDVDGVPTNQAIYILTSDFEKEGVTRDKPLDELIHLIKTYSNIIYQDFKIMSLVTDIAPFKPLERSQFDRVIEKHMIWTFCNRLRPLGLTDMIISQQKHRKHKDVVAFNQMMFDKMTLLYSNENFRALEKSLQRIYDHIETHLLSNHERISTKHHYKNESEDLHLGPFTVPNHKYWNQYSKIILISVNIPTTTMEESSLITTTNNNNNNNVDEKTKAEKRIIYSSDLQYDYYELKEFYRGLFWNPFSNPTLFNISSSTTTTTTTTTKTTKTKETKSKNNNKIKDEL</sequence>
<feature type="compositionally biased region" description="Basic and acidic residues" evidence="2">
    <location>
        <begin position="543"/>
        <end position="559"/>
    </location>
</feature>
<evidence type="ECO:0000256" key="2">
    <source>
        <dbReference type="SAM" id="MobiDB-lite"/>
    </source>
</evidence>
<evidence type="ECO:0000313" key="6">
    <source>
        <dbReference type="Proteomes" id="UP000007797"/>
    </source>
</evidence>
<dbReference type="InterPro" id="IPR003593">
    <property type="entry name" value="AAA+_ATPase"/>
</dbReference>
<name>F4PRE9_CACFS</name>
<dbReference type="STRING" id="1054147.F4PRE9"/>
<dbReference type="KEGG" id="dfa:DFA_00362"/>
<feature type="domain" description="AAA+ ATPase" evidence="4">
    <location>
        <begin position="171"/>
        <end position="314"/>
    </location>
</feature>